<comment type="subcellular location">
    <subcellularLocation>
        <location evidence="1">Cell inner membrane</location>
        <topology evidence="1">Multi-pass membrane protein</topology>
    </subcellularLocation>
</comment>
<dbReference type="FunFam" id="1.10.287.950:FF:000001">
    <property type="entry name" value="Methyl-accepting chemotaxis sensory transducer"/>
    <property type="match status" value="1"/>
</dbReference>
<keyword evidence="6 12" id="KW-0812">Transmembrane</keyword>
<protein>
    <submittedName>
        <fullName evidence="15">Aspartate chemoreceptor protein</fullName>
    </submittedName>
</protein>
<name>A0A3S4FS35_SERRU</name>
<feature type="domain" description="Methyl-accepting transducer" evidence="13">
    <location>
        <begin position="273"/>
        <end position="502"/>
    </location>
</feature>
<dbReference type="Pfam" id="PF00672">
    <property type="entry name" value="HAMP"/>
    <property type="match status" value="1"/>
</dbReference>
<comment type="similarity">
    <text evidence="10">Belongs to the methyl-accepting chemotaxis (MCP) protein family.</text>
</comment>
<keyword evidence="2" id="KW-1003">Cell membrane</keyword>
<dbReference type="PRINTS" id="PR00260">
    <property type="entry name" value="CHEMTRNSDUCR"/>
</dbReference>
<evidence type="ECO:0000256" key="12">
    <source>
        <dbReference type="SAM" id="Phobius"/>
    </source>
</evidence>
<evidence type="ECO:0000259" key="14">
    <source>
        <dbReference type="PROSITE" id="PS50885"/>
    </source>
</evidence>
<sequence>MLNKITVKAGLLALLSLLTVLLIMVSIIGVNAINQGSRSLHTLNQILGEELGSLANSSNLTLRARTAASLAVRQREVGQIAVADATVGRIYGYLAQSQREMATFVGVGTVTERGKTLSERLQASYRAYQEQGVRPMADAIKAGQIDEYYRIQETRISKLSIAFENDLSEFRRFAMETGQQQVREAEGNASTKIALIVAAGILSVLLAVLAWFALRLIILRPLDASIAELEHIANGDLTRKIRGEGDTEMGRLIRAMQRMQQSLVMSVSKVRDASSQIDVGSRELAAGNVHLAQRTEESAASLEETAASMEQLTSTVKMNAENAEQANQLALSVSDVADRGSDVVSQVKDKMLAITDSSRRIADIISVMDGIAFQTNILALNAAVEAARAGEQGRGFAVVAGEVRSLAQRSAQSAKEIKGLIEASQERVQEGEQMAESAAQTMNGIADEVGRVTALMREISAATREQSSGIEQVNLAVAQMDQVAQQNAALVEESAAATRSLEEQAQSLAQSMAAFKL</sequence>
<keyword evidence="3" id="KW-0488">Methylation</keyword>
<reference evidence="15 16" key="1">
    <citation type="submission" date="2018-12" db="EMBL/GenBank/DDBJ databases">
        <authorList>
            <consortium name="Pathogen Informatics"/>
        </authorList>
    </citation>
    <scope>NUCLEOTIDE SEQUENCE [LARGE SCALE GENOMIC DNA]</scope>
    <source>
        <strain evidence="15 16">NCTC9419</strain>
    </source>
</reference>
<dbReference type="Pfam" id="PF00015">
    <property type="entry name" value="MCPsignal"/>
    <property type="match status" value="1"/>
</dbReference>
<keyword evidence="4" id="KW-0145">Chemotaxis</keyword>
<dbReference type="InterPro" id="IPR004090">
    <property type="entry name" value="Chemotax_Me-accpt_rcpt"/>
</dbReference>
<evidence type="ECO:0000313" key="15">
    <source>
        <dbReference type="EMBL" id="VEA71416.1"/>
    </source>
</evidence>
<evidence type="ECO:0000259" key="13">
    <source>
        <dbReference type="PROSITE" id="PS50111"/>
    </source>
</evidence>
<dbReference type="GO" id="GO:0004888">
    <property type="term" value="F:transmembrane signaling receptor activity"/>
    <property type="evidence" value="ECO:0007669"/>
    <property type="project" value="InterPro"/>
</dbReference>
<dbReference type="SUPFAM" id="SSF58104">
    <property type="entry name" value="Methyl-accepting chemotaxis protein (MCP) signaling domain"/>
    <property type="match status" value="1"/>
</dbReference>
<dbReference type="GO" id="GO:0005886">
    <property type="term" value="C:plasma membrane"/>
    <property type="evidence" value="ECO:0007669"/>
    <property type="project" value="UniProtKB-SubCell"/>
</dbReference>
<evidence type="ECO:0000256" key="10">
    <source>
        <dbReference type="ARBA" id="ARBA00029447"/>
    </source>
</evidence>
<dbReference type="Gene3D" id="1.20.120.30">
    <property type="entry name" value="Aspartate receptor, ligand-binding domain"/>
    <property type="match status" value="1"/>
</dbReference>
<organism evidence="15 16">
    <name type="scientific">Serratia rubidaea</name>
    <name type="common">Serratia marinorubra</name>
    <dbReference type="NCBI Taxonomy" id="61652"/>
    <lineage>
        <taxon>Bacteria</taxon>
        <taxon>Pseudomonadati</taxon>
        <taxon>Pseudomonadota</taxon>
        <taxon>Gammaproteobacteria</taxon>
        <taxon>Enterobacterales</taxon>
        <taxon>Yersiniaceae</taxon>
        <taxon>Serratia</taxon>
    </lineage>
</organism>
<dbReference type="SMART" id="SM00304">
    <property type="entry name" value="HAMP"/>
    <property type="match status" value="1"/>
</dbReference>
<evidence type="ECO:0000256" key="9">
    <source>
        <dbReference type="ARBA" id="ARBA00023224"/>
    </source>
</evidence>
<dbReference type="GO" id="GO:0006935">
    <property type="term" value="P:chemotaxis"/>
    <property type="evidence" value="ECO:0007669"/>
    <property type="project" value="UniProtKB-KW"/>
</dbReference>
<keyword evidence="8 12" id="KW-0472">Membrane</keyword>
<dbReference type="SUPFAM" id="SSF47170">
    <property type="entry name" value="Aspartate receptor, ligand-binding domain"/>
    <property type="match status" value="1"/>
</dbReference>
<dbReference type="GO" id="GO:0007165">
    <property type="term" value="P:signal transduction"/>
    <property type="evidence" value="ECO:0007669"/>
    <property type="project" value="UniProtKB-KW"/>
</dbReference>
<dbReference type="CDD" id="cd11386">
    <property type="entry name" value="MCP_signal"/>
    <property type="match status" value="1"/>
</dbReference>
<dbReference type="RefSeq" id="WP_054306962.1">
    <property type="nucleotide sequence ID" value="NZ_CAMIPJ010000002.1"/>
</dbReference>
<dbReference type="PANTHER" id="PTHR43531:SF14">
    <property type="entry name" value="METHYL-ACCEPTING CHEMOTAXIS PROTEIN I-RELATED"/>
    <property type="match status" value="1"/>
</dbReference>
<feature type="domain" description="HAMP" evidence="14">
    <location>
        <begin position="216"/>
        <end position="268"/>
    </location>
</feature>
<feature type="transmembrane region" description="Helical" evidence="12">
    <location>
        <begin position="193"/>
        <end position="214"/>
    </location>
</feature>
<evidence type="ECO:0000256" key="5">
    <source>
        <dbReference type="ARBA" id="ARBA00022519"/>
    </source>
</evidence>
<proteinExistence type="inferred from homology"/>
<evidence type="ECO:0000256" key="7">
    <source>
        <dbReference type="ARBA" id="ARBA00022989"/>
    </source>
</evidence>
<evidence type="ECO:0000256" key="8">
    <source>
        <dbReference type="ARBA" id="ARBA00023136"/>
    </source>
</evidence>
<dbReference type="InterPro" id="IPR004089">
    <property type="entry name" value="MCPsignal_dom"/>
</dbReference>
<evidence type="ECO:0000256" key="2">
    <source>
        <dbReference type="ARBA" id="ARBA00022475"/>
    </source>
</evidence>
<dbReference type="PANTHER" id="PTHR43531">
    <property type="entry name" value="PROTEIN ICFG"/>
    <property type="match status" value="1"/>
</dbReference>
<dbReference type="PROSITE" id="PS50885">
    <property type="entry name" value="HAMP"/>
    <property type="match status" value="1"/>
</dbReference>
<dbReference type="AlphaFoldDB" id="A0A3S4FS35"/>
<keyword evidence="15" id="KW-0675">Receptor</keyword>
<dbReference type="SMART" id="SM00283">
    <property type="entry name" value="MA"/>
    <property type="match status" value="1"/>
</dbReference>
<gene>
    <name evidence="15" type="primary">tar</name>
    <name evidence="15" type="ORF">NCTC9419_02971</name>
</gene>
<evidence type="ECO:0000313" key="16">
    <source>
        <dbReference type="Proteomes" id="UP000271603"/>
    </source>
</evidence>
<evidence type="ECO:0000256" key="4">
    <source>
        <dbReference type="ARBA" id="ARBA00022500"/>
    </source>
</evidence>
<keyword evidence="5" id="KW-0997">Cell inner membrane</keyword>
<evidence type="ECO:0000256" key="6">
    <source>
        <dbReference type="ARBA" id="ARBA00022692"/>
    </source>
</evidence>
<evidence type="ECO:0000256" key="3">
    <source>
        <dbReference type="ARBA" id="ARBA00022481"/>
    </source>
</evidence>
<dbReference type="GeneID" id="61763886"/>
<dbReference type="Gene3D" id="1.10.287.950">
    <property type="entry name" value="Methyl-accepting chemotaxis protein"/>
    <property type="match status" value="1"/>
</dbReference>
<evidence type="ECO:0000256" key="11">
    <source>
        <dbReference type="PROSITE-ProRule" id="PRU00284"/>
    </source>
</evidence>
<dbReference type="Pfam" id="PF02203">
    <property type="entry name" value="TarH"/>
    <property type="match status" value="1"/>
</dbReference>
<dbReference type="CDD" id="cd06225">
    <property type="entry name" value="HAMP"/>
    <property type="match status" value="1"/>
</dbReference>
<dbReference type="InterPro" id="IPR003660">
    <property type="entry name" value="HAMP_dom"/>
</dbReference>
<evidence type="ECO:0000256" key="1">
    <source>
        <dbReference type="ARBA" id="ARBA00004429"/>
    </source>
</evidence>
<dbReference type="InterPro" id="IPR035440">
    <property type="entry name" value="4HB_MCP_dom_sf"/>
</dbReference>
<dbReference type="EMBL" id="LR134155">
    <property type="protein sequence ID" value="VEA71416.1"/>
    <property type="molecule type" value="Genomic_DNA"/>
</dbReference>
<dbReference type="InterPro" id="IPR051310">
    <property type="entry name" value="MCP_chemotaxis"/>
</dbReference>
<keyword evidence="7 12" id="KW-1133">Transmembrane helix</keyword>
<keyword evidence="9 11" id="KW-0807">Transducer</keyword>
<dbReference type="PROSITE" id="PS50111">
    <property type="entry name" value="CHEMOTAXIS_TRANSDUC_2"/>
    <property type="match status" value="1"/>
</dbReference>
<dbReference type="STRING" id="61652.AXX16_0160"/>
<dbReference type="InterPro" id="IPR003122">
    <property type="entry name" value="Tar_rcpt_lig-bd"/>
</dbReference>
<accession>A0A3S4FS35</accession>
<dbReference type="Proteomes" id="UP000271603">
    <property type="component" value="Chromosome"/>
</dbReference>